<dbReference type="SUPFAM" id="SSF46785">
    <property type="entry name" value="Winged helix' DNA-binding domain"/>
    <property type="match status" value="1"/>
</dbReference>
<gene>
    <name evidence="2" type="ORF">GCM10022416_49950</name>
</gene>
<name>A0ABP7ZB15_9ACTN</name>
<feature type="domain" description="HTH marR-type" evidence="1">
    <location>
        <begin position="1"/>
        <end position="60"/>
    </location>
</feature>
<dbReference type="Gene3D" id="1.10.10.10">
    <property type="entry name" value="Winged helix-like DNA-binding domain superfamily/Winged helix DNA-binding domain"/>
    <property type="match status" value="1"/>
</dbReference>
<evidence type="ECO:0000259" key="1">
    <source>
        <dbReference type="PROSITE" id="PS50995"/>
    </source>
</evidence>
<dbReference type="InterPro" id="IPR036388">
    <property type="entry name" value="WH-like_DNA-bd_sf"/>
</dbReference>
<dbReference type="Proteomes" id="UP001500266">
    <property type="component" value="Unassembled WGS sequence"/>
</dbReference>
<dbReference type="EMBL" id="BAABDO010000099">
    <property type="protein sequence ID" value="GAA4152055.1"/>
    <property type="molecule type" value="Genomic_DNA"/>
</dbReference>
<proteinExistence type="predicted"/>
<protein>
    <recommendedName>
        <fullName evidence="1">HTH marR-type domain-containing protein</fullName>
    </recommendedName>
</protein>
<dbReference type="PROSITE" id="PS50995">
    <property type="entry name" value="HTH_MARR_2"/>
    <property type="match status" value="1"/>
</dbReference>
<organism evidence="2 3">
    <name type="scientific">Actinomadura keratinilytica</name>
    <dbReference type="NCBI Taxonomy" id="547461"/>
    <lineage>
        <taxon>Bacteria</taxon>
        <taxon>Bacillati</taxon>
        <taxon>Actinomycetota</taxon>
        <taxon>Actinomycetes</taxon>
        <taxon>Streptosporangiales</taxon>
        <taxon>Thermomonosporaceae</taxon>
        <taxon>Actinomadura</taxon>
    </lineage>
</organism>
<dbReference type="InterPro" id="IPR036390">
    <property type="entry name" value="WH_DNA-bd_sf"/>
</dbReference>
<accession>A0ABP7ZB15</accession>
<sequence>MRRVASQRDGRRIRLEPTEAGRRVVDAARRTRRRYFDQAMRDWTDEERRQFAALLTRFVEGDQT</sequence>
<dbReference type="InterPro" id="IPR000835">
    <property type="entry name" value="HTH_MarR-typ"/>
</dbReference>
<dbReference type="RefSeq" id="WP_345024039.1">
    <property type="nucleotide sequence ID" value="NZ_BAABDO010000099.1"/>
</dbReference>
<evidence type="ECO:0000313" key="3">
    <source>
        <dbReference type="Proteomes" id="UP001500266"/>
    </source>
</evidence>
<reference evidence="3" key="1">
    <citation type="journal article" date="2019" name="Int. J. Syst. Evol. Microbiol.">
        <title>The Global Catalogue of Microorganisms (GCM) 10K type strain sequencing project: providing services to taxonomists for standard genome sequencing and annotation.</title>
        <authorList>
            <consortium name="The Broad Institute Genomics Platform"/>
            <consortium name="The Broad Institute Genome Sequencing Center for Infectious Disease"/>
            <person name="Wu L."/>
            <person name="Ma J."/>
        </authorList>
    </citation>
    <scope>NUCLEOTIDE SEQUENCE [LARGE SCALE GENOMIC DNA]</scope>
    <source>
        <strain evidence="3">JCM 17316</strain>
    </source>
</reference>
<evidence type="ECO:0000313" key="2">
    <source>
        <dbReference type="EMBL" id="GAA4152055.1"/>
    </source>
</evidence>
<keyword evidence="3" id="KW-1185">Reference proteome</keyword>
<comment type="caution">
    <text evidence="2">The sequence shown here is derived from an EMBL/GenBank/DDBJ whole genome shotgun (WGS) entry which is preliminary data.</text>
</comment>